<protein>
    <recommendedName>
        <fullName evidence="3">CopG family transcriptional regulator</fullName>
    </recommendedName>
</protein>
<comment type="caution">
    <text evidence="1">The sequence shown here is derived from an EMBL/GenBank/DDBJ whole genome shotgun (WGS) entry which is preliminary data.</text>
</comment>
<dbReference type="SUPFAM" id="SSF47598">
    <property type="entry name" value="Ribbon-helix-helix"/>
    <property type="match status" value="1"/>
</dbReference>
<dbReference type="RefSeq" id="WP_068418740.1">
    <property type="nucleotide sequence ID" value="NZ_LRDB01000051.1"/>
</dbReference>
<dbReference type="GO" id="GO:0006355">
    <property type="term" value="P:regulation of DNA-templated transcription"/>
    <property type="evidence" value="ECO:0007669"/>
    <property type="project" value="InterPro"/>
</dbReference>
<name>A0A150X1D7_9BACT</name>
<dbReference type="Proteomes" id="UP000075615">
    <property type="component" value="Unassembled WGS sequence"/>
</dbReference>
<dbReference type="InterPro" id="IPR010985">
    <property type="entry name" value="Ribbon_hlx_hlx"/>
</dbReference>
<reference evidence="1 2" key="1">
    <citation type="submission" date="2016-01" db="EMBL/GenBank/DDBJ databases">
        <title>Genome sequencing of Roseivirga echinicomitans KMM 6058.</title>
        <authorList>
            <person name="Selvaratnam C."/>
            <person name="Thevarajoo S."/>
            <person name="Goh K.M."/>
            <person name="Ee R."/>
            <person name="Chan K.-G."/>
            <person name="Chong C.S."/>
        </authorList>
    </citation>
    <scope>NUCLEOTIDE SEQUENCE [LARGE SCALE GENOMIC DNA]</scope>
    <source>
        <strain evidence="1 2">KMM 6058</strain>
    </source>
</reference>
<dbReference type="STRING" id="296218.AWN68_11440"/>
<evidence type="ECO:0000313" key="2">
    <source>
        <dbReference type="Proteomes" id="UP000075615"/>
    </source>
</evidence>
<sequence>MNVSLTNKQEKYIAPQIEAGDFQNASELVCDTLRMEIEKGWKAPVSGRSVQDIIKSKTVEESNNDN</sequence>
<dbReference type="OrthoDB" id="9811310at2"/>
<evidence type="ECO:0008006" key="3">
    <source>
        <dbReference type="Google" id="ProtNLM"/>
    </source>
</evidence>
<proteinExistence type="predicted"/>
<evidence type="ECO:0000313" key="1">
    <source>
        <dbReference type="EMBL" id="KYG72372.1"/>
    </source>
</evidence>
<dbReference type="AlphaFoldDB" id="A0A150X1D7"/>
<keyword evidence="2" id="KW-1185">Reference proteome</keyword>
<dbReference type="EMBL" id="LRDB01000051">
    <property type="protein sequence ID" value="KYG72372.1"/>
    <property type="molecule type" value="Genomic_DNA"/>
</dbReference>
<accession>A0A150X1D7</accession>
<gene>
    <name evidence="1" type="ORF">AWN68_11440</name>
</gene>
<organism evidence="1 2">
    <name type="scientific">Roseivirga echinicomitans</name>
    <dbReference type="NCBI Taxonomy" id="296218"/>
    <lineage>
        <taxon>Bacteria</taxon>
        <taxon>Pseudomonadati</taxon>
        <taxon>Bacteroidota</taxon>
        <taxon>Cytophagia</taxon>
        <taxon>Cytophagales</taxon>
        <taxon>Roseivirgaceae</taxon>
        <taxon>Roseivirga</taxon>
    </lineage>
</organism>